<reference evidence="1 2" key="1">
    <citation type="submission" date="2019-02" db="EMBL/GenBank/DDBJ databases">
        <title>Kribbella capetownensis sp. nov. and Kribbella speibonae sp. nov., isolated from soil.</title>
        <authorList>
            <person name="Curtis S.M."/>
            <person name="Norton I."/>
            <person name="Everest G.J."/>
            <person name="Meyers P.R."/>
        </authorList>
    </citation>
    <scope>NUCLEOTIDE SEQUENCE [LARGE SCALE GENOMIC DNA]</scope>
    <source>
        <strain evidence="1 2">DSM 27082</strain>
    </source>
</reference>
<comment type="caution">
    <text evidence="1">The sequence shown here is derived from an EMBL/GenBank/DDBJ whole genome shotgun (WGS) entry which is preliminary data.</text>
</comment>
<evidence type="ECO:0000313" key="2">
    <source>
        <dbReference type="Proteomes" id="UP000292695"/>
    </source>
</evidence>
<evidence type="ECO:0000313" key="1">
    <source>
        <dbReference type="EMBL" id="TCC28748.1"/>
    </source>
</evidence>
<dbReference type="OrthoDB" id="3830719at2"/>
<dbReference type="RefSeq" id="WP_131293590.1">
    <property type="nucleotide sequence ID" value="NZ_SJKA01000011.1"/>
</dbReference>
<accession>A0A4R0IDA2</accession>
<protein>
    <submittedName>
        <fullName evidence="1">Uncharacterized protein</fullName>
    </submittedName>
</protein>
<sequence>MTATRLPLPTDRRVRVWFGEHLIADYISDPKSAAAYEAAMRRRFVSLRVTNDPAYADAGST</sequence>
<keyword evidence="2" id="KW-1185">Reference proteome</keyword>
<dbReference type="Proteomes" id="UP000292695">
    <property type="component" value="Unassembled WGS sequence"/>
</dbReference>
<dbReference type="AlphaFoldDB" id="A0A4R0IDA2"/>
<dbReference type="EMBL" id="SJKA01000011">
    <property type="protein sequence ID" value="TCC28748.1"/>
    <property type="molecule type" value="Genomic_DNA"/>
</dbReference>
<name>A0A4R0IDA2_9ACTN</name>
<organism evidence="1 2">
    <name type="scientific">Kribbella sindirgiensis</name>
    <dbReference type="NCBI Taxonomy" id="1124744"/>
    <lineage>
        <taxon>Bacteria</taxon>
        <taxon>Bacillati</taxon>
        <taxon>Actinomycetota</taxon>
        <taxon>Actinomycetes</taxon>
        <taxon>Propionibacteriales</taxon>
        <taxon>Kribbellaceae</taxon>
        <taxon>Kribbella</taxon>
    </lineage>
</organism>
<gene>
    <name evidence="1" type="ORF">E0H50_28400</name>
</gene>
<proteinExistence type="predicted"/>